<comment type="caution">
    <text evidence="7">The sequence shown here is derived from an EMBL/GenBank/DDBJ whole genome shotgun (WGS) entry which is preliminary data.</text>
</comment>
<dbReference type="GO" id="GO:0003677">
    <property type="term" value="F:DNA binding"/>
    <property type="evidence" value="ECO:0007669"/>
    <property type="project" value="InterPro"/>
</dbReference>
<dbReference type="OrthoDB" id="9800801at2"/>
<organism evidence="7 8">
    <name type="scientific">Siminovitchia terrae</name>
    <name type="common">Bacillus terrae</name>
    <dbReference type="NCBI Taxonomy" id="1914933"/>
    <lineage>
        <taxon>Bacteria</taxon>
        <taxon>Bacillati</taxon>
        <taxon>Bacillota</taxon>
        <taxon>Bacilli</taxon>
        <taxon>Bacillales</taxon>
        <taxon>Bacillaceae</taxon>
        <taxon>Siminovitchia</taxon>
    </lineage>
</organism>
<dbReference type="GO" id="GO:0008170">
    <property type="term" value="F:N-methyltransferase activity"/>
    <property type="evidence" value="ECO:0007669"/>
    <property type="project" value="InterPro"/>
</dbReference>
<dbReference type="GO" id="GO:0009307">
    <property type="term" value="P:DNA restriction-modification system"/>
    <property type="evidence" value="ECO:0007669"/>
    <property type="project" value="UniProtKB-KW"/>
</dbReference>
<evidence type="ECO:0000313" key="7">
    <source>
        <dbReference type="EMBL" id="RST60215.1"/>
    </source>
</evidence>
<dbReference type="PROSITE" id="PS00092">
    <property type="entry name" value="N6_MTASE"/>
    <property type="match status" value="1"/>
</dbReference>
<dbReference type="InterPro" id="IPR002941">
    <property type="entry name" value="DNA_methylase_N4/N6"/>
</dbReference>
<dbReference type="AlphaFoldDB" id="A0A429X9U5"/>
<evidence type="ECO:0000256" key="3">
    <source>
        <dbReference type="ARBA" id="ARBA00022679"/>
    </source>
</evidence>
<keyword evidence="5" id="KW-0680">Restriction system</keyword>
<dbReference type="Pfam" id="PF01555">
    <property type="entry name" value="N6_N4_Mtase"/>
    <property type="match status" value="1"/>
</dbReference>
<evidence type="ECO:0000256" key="5">
    <source>
        <dbReference type="ARBA" id="ARBA00022747"/>
    </source>
</evidence>
<comment type="similarity">
    <text evidence="1">Belongs to the N(4)/N(6)-methyltransferase family.</text>
</comment>
<feature type="domain" description="DNA methylase N-4/N-6" evidence="6">
    <location>
        <begin position="24"/>
        <end position="381"/>
    </location>
</feature>
<dbReference type="SUPFAM" id="SSF53335">
    <property type="entry name" value="S-adenosyl-L-methionine-dependent methyltransferases"/>
    <property type="match status" value="1"/>
</dbReference>
<evidence type="ECO:0000259" key="6">
    <source>
        <dbReference type="Pfam" id="PF01555"/>
    </source>
</evidence>
<protein>
    <submittedName>
        <fullName evidence="7">Site-specific DNA-methyltransferase</fullName>
    </submittedName>
</protein>
<dbReference type="InterPro" id="IPR002295">
    <property type="entry name" value="N4/N6-MTase_EcoPI_Mod-like"/>
</dbReference>
<name>A0A429X9U5_SIMTE</name>
<dbReference type="InterPro" id="IPR029063">
    <property type="entry name" value="SAM-dependent_MTases_sf"/>
</dbReference>
<proteinExistence type="inferred from homology"/>
<evidence type="ECO:0000256" key="1">
    <source>
        <dbReference type="ARBA" id="ARBA00006594"/>
    </source>
</evidence>
<evidence type="ECO:0000256" key="2">
    <source>
        <dbReference type="ARBA" id="ARBA00022603"/>
    </source>
</evidence>
<keyword evidence="3 7" id="KW-0808">Transferase</keyword>
<dbReference type="Gene3D" id="3.40.50.150">
    <property type="entry name" value="Vaccinia Virus protein VP39"/>
    <property type="match status" value="1"/>
</dbReference>
<keyword evidence="2 7" id="KW-0489">Methyltransferase</keyword>
<evidence type="ECO:0000256" key="4">
    <source>
        <dbReference type="ARBA" id="ARBA00022691"/>
    </source>
</evidence>
<dbReference type="PRINTS" id="PR00506">
    <property type="entry name" value="D21N6MTFRASE"/>
</dbReference>
<evidence type="ECO:0000313" key="8">
    <source>
        <dbReference type="Proteomes" id="UP000287296"/>
    </source>
</evidence>
<keyword evidence="4" id="KW-0949">S-adenosyl-L-methionine</keyword>
<dbReference type="Proteomes" id="UP000287296">
    <property type="component" value="Unassembled WGS sequence"/>
</dbReference>
<reference evidence="7 8" key="1">
    <citation type="submission" date="2018-12" db="EMBL/GenBank/DDBJ databases">
        <authorList>
            <person name="Sun L."/>
            <person name="Chen Z."/>
        </authorList>
    </citation>
    <scope>NUCLEOTIDE SEQUENCE [LARGE SCALE GENOMIC DNA]</scope>
    <source>
        <strain evidence="7 8">LMG 29736</strain>
    </source>
</reference>
<sequence length="515" mass="58978">MNFLLEGDNLAALELLTKTHREKIDLIYIDPPYNTGNKDFVYDDTFVDLEDGFRHSKWLSFMERRLKLASKLLTAKGILAISIGYQEVHNLVLLCEELFLNRQVVCITVQTSGGKPSGGFDYLHEYVVFVTPHDFKPNRMTFVGGVTRSPFEGLTLSTFDKTQRPNQTYPIFIDKKTHHIVGTGPSLADRVKDGTYTGELSDFVFDYDEAPEGTVAVFPVSSRRADCVWRLIATRLMSDWEKGYIKVSENRVKNHPNKFSIQYLPSGVIKKIEDGTLEVKGSEKDAPTLVFGENTTVGSEIPTIWTEKAFYTTKGTSALKKIFDTKKFPYPKPIDLISEIIRATTDSDSIVLDFFAGSGTTGHAVMKLNQEEGENRKFILCTNNQNKICRDVTYERIKRVIELDNYEESLKYFKVDFIPIENRFYYEYADDLLCHVRELVELENAIDFSETEEITIVLTDEELEEFVQNTKDNPVCKTVYLGHDVLLSGEQQELFKKHSIQVNVIPDYYYNELRG</sequence>
<accession>A0A429X9U5</accession>
<dbReference type="GO" id="GO:0032259">
    <property type="term" value="P:methylation"/>
    <property type="evidence" value="ECO:0007669"/>
    <property type="project" value="UniProtKB-KW"/>
</dbReference>
<gene>
    <name evidence="7" type="ORF">D5F11_008705</name>
</gene>
<dbReference type="EMBL" id="QYTW02000006">
    <property type="protein sequence ID" value="RST60215.1"/>
    <property type="molecule type" value="Genomic_DNA"/>
</dbReference>
<dbReference type="InterPro" id="IPR002052">
    <property type="entry name" value="DNA_methylase_N6_adenine_CS"/>
</dbReference>